<evidence type="ECO:0000259" key="4">
    <source>
        <dbReference type="SMART" id="SM00223"/>
    </source>
</evidence>
<dbReference type="InterPro" id="IPR052743">
    <property type="entry name" value="Glutaminase_GtaA"/>
</dbReference>
<evidence type="ECO:0000256" key="1">
    <source>
        <dbReference type="ARBA" id="ARBA00022737"/>
    </source>
</evidence>
<dbReference type="Proteomes" id="UP000241769">
    <property type="component" value="Unassembled WGS sequence"/>
</dbReference>
<dbReference type="OrthoDB" id="30727at2759"/>
<dbReference type="InterPro" id="IPR000177">
    <property type="entry name" value="Apple"/>
</dbReference>
<sequence>MRQWSIIVTSLAATFSTAGMRRQAIFFLLYLFAFAWGSDDQHVADGFRPPAVPLIVFDPYMNIWSTSNNLYDSWPSLWDGATKGLSGLIRVDGKTYRFMGLGDVANTVSQESVKVLPTTTVYKFKAGGVALTVRFITPSIPQDIQLLSQPVSYIVYDVHSADGKTHKVDLYYDQSGEVCSNWSDRKITWSRGTVGNVTFLKMGVDQQKEFDPIGDRVGINWGYAYVAVGDSNAKTSINSDSTSRKTFANTGSVPTTDDTRKPRAVQDEWPVMSVSWSFTLSPQESVSKHVIFAYDDVHSINWFGTPFPPLWKQYYPSTTGLLETAQNQYTSILNTTQRLDAAVLNQVFKAAGLHYSTIASLAWRQTFGAHKLVYNTKLKVPWYFLKEISSNGDFSTVDVLFPTIPLLLWANPNLAEMILLPHLSYAAGEAPIKYDLPWAPHQLGVWPVADATPDSQEQMPVEETGNLLLIAEYLAQSGVQYTKRMYPRYKSIFDKWAKYLTPHKLTGVVDENVDRMGNDLPNMPTTATSANDCRQKCQNKDGCQSWAFDSCSKNRCWLKSTEGQATPADCRSSGLKKPVSSYLGGILPDPDNQLCTDDFLGPMPHNVNLAAKGILAVDGYAGFLKNLGRANESQYFTSTAKDYSDWWMKNGKDGDHYRIQFDTPNSFSLQYNLIFQKFLHLSTFPESVLENEVNYYLNHQWNKYGAPLNSRAAKDGNVFTKLDWLSWSACLTNDAKKSDKFWRAIFQLANDTPDRVPLTDWYNTKNGKQVGFQARPVVGGFYAYMLLQNQGRLVFDL</sequence>
<dbReference type="SMART" id="SM00223">
    <property type="entry name" value="APPLE"/>
    <property type="match status" value="1"/>
</dbReference>
<dbReference type="Gene3D" id="3.50.4.10">
    <property type="entry name" value="Hepatocyte Growth Factor"/>
    <property type="match status" value="1"/>
</dbReference>
<dbReference type="GO" id="GO:0006508">
    <property type="term" value="P:proteolysis"/>
    <property type="evidence" value="ECO:0007669"/>
    <property type="project" value="InterPro"/>
</dbReference>
<protein>
    <recommendedName>
        <fullName evidence="4">Apple domain-containing protein</fullName>
    </recommendedName>
</protein>
<gene>
    <name evidence="5" type="ORF">PROFUN_06494</name>
</gene>
<evidence type="ECO:0000313" key="6">
    <source>
        <dbReference type="Proteomes" id="UP000241769"/>
    </source>
</evidence>
<dbReference type="GO" id="GO:0005576">
    <property type="term" value="C:extracellular region"/>
    <property type="evidence" value="ECO:0007669"/>
    <property type="project" value="InterPro"/>
</dbReference>
<dbReference type="InterPro" id="IPR033433">
    <property type="entry name" value="GtaA_N"/>
</dbReference>
<dbReference type="AlphaFoldDB" id="A0A2P6NNX6"/>
<comment type="caution">
    <text evidence="5">The sequence shown here is derived from an EMBL/GenBank/DDBJ whole genome shotgun (WGS) entry which is preliminary data.</text>
</comment>
<feature type="domain" description="Apple" evidence="4">
    <location>
        <begin position="509"/>
        <end position="578"/>
    </location>
</feature>
<dbReference type="InterPro" id="IPR003609">
    <property type="entry name" value="Pan_app"/>
</dbReference>
<proteinExistence type="predicted"/>
<organism evidence="5 6">
    <name type="scientific">Planoprotostelium fungivorum</name>
    <dbReference type="NCBI Taxonomy" id="1890364"/>
    <lineage>
        <taxon>Eukaryota</taxon>
        <taxon>Amoebozoa</taxon>
        <taxon>Evosea</taxon>
        <taxon>Variosea</taxon>
        <taxon>Cavosteliida</taxon>
        <taxon>Cavosteliaceae</taxon>
        <taxon>Planoprotostelium</taxon>
    </lineage>
</organism>
<keyword evidence="6" id="KW-1185">Reference proteome</keyword>
<feature type="compositionally biased region" description="Polar residues" evidence="3">
    <location>
        <begin position="238"/>
        <end position="256"/>
    </location>
</feature>
<dbReference type="STRING" id="1890364.A0A2P6NNX6"/>
<accession>A0A2P6NNX6</accession>
<name>A0A2P6NNX6_9EUKA</name>
<dbReference type="PANTHER" id="PTHR31987:SF1">
    <property type="entry name" value="GLUTAMINASE A"/>
    <property type="match status" value="1"/>
</dbReference>
<dbReference type="Pfam" id="PF14295">
    <property type="entry name" value="PAN_4"/>
    <property type="match status" value="1"/>
</dbReference>
<feature type="region of interest" description="Disordered" evidence="3">
    <location>
        <begin position="238"/>
        <end position="263"/>
    </location>
</feature>
<evidence type="ECO:0000256" key="3">
    <source>
        <dbReference type="SAM" id="MobiDB-lite"/>
    </source>
</evidence>
<reference evidence="5 6" key="1">
    <citation type="journal article" date="2018" name="Genome Biol. Evol.">
        <title>Multiple Roots of Fruiting Body Formation in Amoebozoa.</title>
        <authorList>
            <person name="Hillmann F."/>
            <person name="Forbes G."/>
            <person name="Novohradska S."/>
            <person name="Ferling I."/>
            <person name="Riege K."/>
            <person name="Groth M."/>
            <person name="Westermann M."/>
            <person name="Marz M."/>
            <person name="Spaller T."/>
            <person name="Winckler T."/>
            <person name="Schaap P."/>
            <person name="Glockner G."/>
        </authorList>
    </citation>
    <scope>NUCLEOTIDE SEQUENCE [LARGE SCALE GENOMIC DNA]</scope>
    <source>
        <strain evidence="5 6">Jena</strain>
    </source>
</reference>
<evidence type="ECO:0000313" key="5">
    <source>
        <dbReference type="EMBL" id="PRP85660.1"/>
    </source>
</evidence>
<keyword evidence="2" id="KW-1015">Disulfide bond</keyword>
<evidence type="ECO:0000256" key="2">
    <source>
        <dbReference type="ARBA" id="ARBA00023157"/>
    </source>
</evidence>
<dbReference type="InParanoid" id="A0A2P6NNX6"/>
<dbReference type="EMBL" id="MDYQ01000041">
    <property type="protein sequence ID" value="PRP85660.1"/>
    <property type="molecule type" value="Genomic_DNA"/>
</dbReference>
<dbReference type="InterPro" id="IPR032515">
    <property type="entry name" value="DUF4964"/>
</dbReference>
<dbReference type="Pfam" id="PF16334">
    <property type="entry name" value="DUF4964"/>
    <property type="match status" value="1"/>
</dbReference>
<dbReference type="Pfam" id="PF16335">
    <property type="entry name" value="GtaA_6_Hairpin"/>
    <property type="match status" value="2"/>
</dbReference>
<dbReference type="CDD" id="cd01100">
    <property type="entry name" value="APPLE_Factor_XI_like"/>
    <property type="match status" value="1"/>
</dbReference>
<dbReference type="InterPro" id="IPR032514">
    <property type="entry name" value="GtaA_central"/>
</dbReference>
<keyword evidence="1" id="KW-0677">Repeat</keyword>
<dbReference type="Pfam" id="PF17168">
    <property type="entry name" value="DUF5127"/>
    <property type="match status" value="1"/>
</dbReference>
<dbReference type="PANTHER" id="PTHR31987">
    <property type="entry name" value="GLUTAMINASE A-RELATED"/>
    <property type="match status" value="1"/>
</dbReference>